<keyword evidence="2" id="KW-0812">Transmembrane</keyword>
<dbReference type="EMBL" id="MYFO01000031">
    <property type="protein sequence ID" value="TFE84813.1"/>
    <property type="molecule type" value="Genomic_DNA"/>
</dbReference>
<dbReference type="InterPro" id="IPR007730">
    <property type="entry name" value="SPOR-like_dom"/>
</dbReference>
<dbReference type="InterPro" id="IPR036680">
    <property type="entry name" value="SPOR-like_sf"/>
</dbReference>
<reference evidence="4 5" key="1">
    <citation type="submission" date="2017-03" db="EMBL/GenBank/DDBJ databases">
        <title>Isolation of Levoglucosan Utilizing Bacteria.</title>
        <authorList>
            <person name="Arya A.S."/>
        </authorList>
    </citation>
    <scope>NUCLEOTIDE SEQUENCE [LARGE SCALE GENOMIC DNA]</scope>
    <source>
        <strain evidence="4 5">MEC069</strain>
    </source>
</reference>
<protein>
    <recommendedName>
        <fullName evidence="3">SPOR domain-containing protein</fullName>
    </recommendedName>
</protein>
<comment type="caution">
    <text evidence="4">The sequence shown here is derived from an EMBL/GenBank/DDBJ whole genome shotgun (WGS) entry which is preliminary data.</text>
</comment>
<feature type="transmembrane region" description="Helical" evidence="2">
    <location>
        <begin position="274"/>
        <end position="299"/>
    </location>
</feature>
<proteinExistence type="predicted"/>
<evidence type="ECO:0000313" key="4">
    <source>
        <dbReference type="EMBL" id="TFE84813.1"/>
    </source>
</evidence>
<feature type="compositionally biased region" description="Basic and acidic residues" evidence="1">
    <location>
        <begin position="99"/>
        <end position="121"/>
    </location>
</feature>
<organism evidence="4 5">
    <name type="scientific">Paenibacillus athensensis</name>
    <dbReference type="NCBI Taxonomy" id="1967502"/>
    <lineage>
        <taxon>Bacteria</taxon>
        <taxon>Bacillati</taxon>
        <taxon>Bacillota</taxon>
        <taxon>Bacilli</taxon>
        <taxon>Bacillales</taxon>
        <taxon>Paenibacillaceae</taxon>
        <taxon>Paenibacillus</taxon>
    </lineage>
</organism>
<feature type="region of interest" description="Disordered" evidence="1">
    <location>
        <begin position="1"/>
        <end position="261"/>
    </location>
</feature>
<accession>A0A4Y8PV22</accession>
<keyword evidence="5" id="KW-1185">Reference proteome</keyword>
<dbReference type="SUPFAM" id="SSF110997">
    <property type="entry name" value="Sporulation related repeat"/>
    <property type="match status" value="1"/>
</dbReference>
<dbReference type="RefSeq" id="WP_134755725.1">
    <property type="nucleotide sequence ID" value="NZ_MYFO02000002.1"/>
</dbReference>
<dbReference type="AlphaFoldDB" id="A0A4Y8PV22"/>
<dbReference type="GO" id="GO:0042834">
    <property type="term" value="F:peptidoglycan binding"/>
    <property type="evidence" value="ECO:0007669"/>
    <property type="project" value="InterPro"/>
</dbReference>
<dbReference type="Gene3D" id="3.30.70.1070">
    <property type="entry name" value="Sporulation related repeat"/>
    <property type="match status" value="1"/>
</dbReference>
<keyword evidence="2" id="KW-1133">Transmembrane helix</keyword>
<feature type="compositionally biased region" description="Basic and acidic residues" evidence="1">
    <location>
        <begin position="236"/>
        <end position="253"/>
    </location>
</feature>
<evidence type="ECO:0000259" key="3">
    <source>
        <dbReference type="Pfam" id="PF05036"/>
    </source>
</evidence>
<dbReference type="OrthoDB" id="2680382at2"/>
<feature type="compositionally biased region" description="Basic and acidic residues" evidence="1">
    <location>
        <begin position="165"/>
        <end position="180"/>
    </location>
</feature>
<dbReference type="Proteomes" id="UP000298246">
    <property type="component" value="Unassembled WGS sequence"/>
</dbReference>
<sequence length="578" mass="60036">MSKARITYRFDQDRQEHGGRRTGAAKGERVIPLYADEYSVKEDSAPSRADESGADERSAGDVEPWRESDLRQDGRKFGAKEVKAAGRGAVPAQSGRGTVEAHMERNAKRREQPHEQQRGEQEAWPTADLDESSTRRYTSLFGPDDFQSFTSEYGGWSAPVEAESESDRVERAIRESRSGRSLDGGAGKSELTGQTGSAGTVGRAGAAGSTEFAGYGGAPGVDKDGRESGPWSGGWGDERGVWTNRGGRDEQEGRGPWFEPETGVRYARSGRTPWVRIATSIAGAVVTGVAFGFFVLSLFSGGDQPSGDSGAVKQAAVQTSAATDGSGATAGNAAGGAAAVGTGAAAGSDGAGKADVAGAAAGAGAGGPAVPAQIAAQSYAFLQNGVFSTLASAQAAQTELKRKGLASALEQSDKLTVFVGFAQSRDDALALSQQLQDKQLEVYIKSVDIPAAAQIRWSGSKPEAVGALVGDAGKLVQTISGLTVVHLAESSPTSIDDASMQAIRAAHQALTKQAAAAGEGMSEDVKPFVQQMTTAASSAVQSMEEYKKNPSAAMLWQAQSSMMQLILAEKALMKQIAL</sequence>
<name>A0A4Y8PV22_9BACL</name>
<evidence type="ECO:0000256" key="1">
    <source>
        <dbReference type="SAM" id="MobiDB-lite"/>
    </source>
</evidence>
<gene>
    <name evidence="4" type="ORF">B5M42_19095</name>
</gene>
<feature type="domain" description="SPOR" evidence="3">
    <location>
        <begin position="378"/>
        <end position="440"/>
    </location>
</feature>
<feature type="compositionally biased region" description="Basic and acidic residues" evidence="1">
    <location>
        <begin position="38"/>
        <end position="84"/>
    </location>
</feature>
<dbReference type="Pfam" id="PF05036">
    <property type="entry name" value="SPOR"/>
    <property type="match status" value="1"/>
</dbReference>
<evidence type="ECO:0000313" key="5">
    <source>
        <dbReference type="Proteomes" id="UP000298246"/>
    </source>
</evidence>
<keyword evidence="2" id="KW-0472">Membrane</keyword>
<evidence type="ECO:0000256" key="2">
    <source>
        <dbReference type="SAM" id="Phobius"/>
    </source>
</evidence>
<feature type="compositionally biased region" description="Basic and acidic residues" evidence="1">
    <location>
        <begin position="8"/>
        <end position="19"/>
    </location>
</feature>